<evidence type="ECO:0000313" key="2">
    <source>
        <dbReference type="EMBL" id="SVD91012.1"/>
    </source>
</evidence>
<gene>
    <name evidence="2" type="ORF">METZ01_LOCUS443866</name>
</gene>
<dbReference type="InterPro" id="IPR013320">
    <property type="entry name" value="ConA-like_dom_sf"/>
</dbReference>
<dbReference type="SUPFAM" id="SSF49899">
    <property type="entry name" value="Concanavalin A-like lectins/glucanases"/>
    <property type="match status" value="1"/>
</dbReference>
<accession>A0A382Z697</accession>
<protein>
    <recommendedName>
        <fullName evidence="1">Pentraxin (PTX) domain-containing protein</fullName>
    </recommendedName>
</protein>
<sequence>NVSNATNLIATATFGEIVLGQEYDSSTAGNFDANQSWLGKYGPIKFYNRALTAAEVLQNYNAHKSRFGL</sequence>
<dbReference type="InterPro" id="IPR001759">
    <property type="entry name" value="PTX_dom"/>
</dbReference>
<evidence type="ECO:0000259" key="1">
    <source>
        <dbReference type="PROSITE" id="PS51828"/>
    </source>
</evidence>
<dbReference type="PROSITE" id="PS51828">
    <property type="entry name" value="PTX_2"/>
    <property type="match status" value="1"/>
</dbReference>
<dbReference type="AlphaFoldDB" id="A0A382Z697"/>
<proteinExistence type="predicted"/>
<feature type="non-terminal residue" evidence="2">
    <location>
        <position position="1"/>
    </location>
</feature>
<reference evidence="2" key="1">
    <citation type="submission" date="2018-05" db="EMBL/GenBank/DDBJ databases">
        <authorList>
            <person name="Lanie J.A."/>
            <person name="Ng W.-L."/>
            <person name="Kazmierczak K.M."/>
            <person name="Andrzejewski T.M."/>
            <person name="Davidsen T.M."/>
            <person name="Wayne K.J."/>
            <person name="Tettelin H."/>
            <person name="Glass J.I."/>
            <person name="Rusch D."/>
            <person name="Podicherti R."/>
            <person name="Tsui H.-C.T."/>
            <person name="Winkler M.E."/>
        </authorList>
    </citation>
    <scope>NUCLEOTIDE SEQUENCE</scope>
</reference>
<dbReference type="EMBL" id="UINC01181360">
    <property type="protein sequence ID" value="SVD91012.1"/>
    <property type="molecule type" value="Genomic_DNA"/>
</dbReference>
<dbReference type="Pfam" id="PF00354">
    <property type="entry name" value="Pentaxin"/>
    <property type="match status" value="1"/>
</dbReference>
<dbReference type="Gene3D" id="2.60.120.200">
    <property type="match status" value="1"/>
</dbReference>
<organism evidence="2">
    <name type="scientific">marine metagenome</name>
    <dbReference type="NCBI Taxonomy" id="408172"/>
    <lineage>
        <taxon>unclassified sequences</taxon>
        <taxon>metagenomes</taxon>
        <taxon>ecological metagenomes</taxon>
    </lineage>
</organism>
<feature type="domain" description="Pentraxin (PTX)" evidence="1">
    <location>
        <begin position="1"/>
        <end position="69"/>
    </location>
</feature>
<name>A0A382Z697_9ZZZZ</name>